<keyword evidence="2" id="KW-1185">Reference proteome</keyword>
<sequence>MLKPENPSHIKWNETRSEASIDQLIGLEIMSIKLEQSVLTCIIVTCNSHKQAKSFNSHVIYVCPLESTDIAMIDPRRIYLASRGLGSTGRVEVAADAGVASSSFSSLRLAFCQHAASREAN</sequence>
<protein>
    <submittedName>
        <fullName evidence="1">Uncharacterized protein</fullName>
    </submittedName>
</protein>
<comment type="caution">
    <text evidence="1">The sequence shown here is derived from an EMBL/GenBank/DDBJ whole genome shotgun (WGS) entry which is preliminary data.</text>
</comment>
<name>A0ABQ7A526_BRACR</name>
<accession>A0ABQ7A526</accession>
<evidence type="ECO:0000313" key="1">
    <source>
        <dbReference type="EMBL" id="KAF3492770.1"/>
    </source>
</evidence>
<reference evidence="1 2" key="1">
    <citation type="journal article" date="2020" name="BMC Genomics">
        <title>Intraspecific diversification of the crop wild relative Brassica cretica Lam. using demographic model selection.</title>
        <authorList>
            <person name="Kioukis A."/>
            <person name="Michalopoulou V.A."/>
            <person name="Briers L."/>
            <person name="Pirintsos S."/>
            <person name="Studholme D.J."/>
            <person name="Pavlidis P."/>
            <person name="Sarris P.F."/>
        </authorList>
    </citation>
    <scope>NUCLEOTIDE SEQUENCE [LARGE SCALE GENOMIC DNA]</scope>
    <source>
        <strain evidence="2">cv. PFS-1207/04</strain>
    </source>
</reference>
<dbReference type="EMBL" id="QGKV02002055">
    <property type="protein sequence ID" value="KAF3492770.1"/>
    <property type="molecule type" value="Genomic_DNA"/>
</dbReference>
<dbReference type="Proteomes" id="UP000266723">
    <property type="component" value="Unassembled WGS sequence"/>
</dbReference>
<gene>
    <name evidence="1" type="ORF">DY000_02055986</name>
</gene>
<proteinExistence type="predicted"/>
<evidence type="ECO:0000313" key="2">
    <source>
        <dbReference type="Proteomes" id="UP000266723"/>
    </source>
</evidence>
<organism evidence="1 2">
    <name type="scientific">Brassica cretica</name>
    <name type="common">Mustard</name>
    <dbReference type="NCBI Taxonomy" id="69181"/>
    <lineage>
        <taxon>Eukaryota</taxon>
        <taxon>Viridiplantae</taxon>
        <taxon>Streptophyta</taxon>
        <taxon>Embryophyta</taxon>
        <taxon>Tracheophyta</taxon>
        <taxon>Spermatophyta</taxon>
        <taxon>Magnoliopsida</taxon>
        <taxon>eudicotyledons</taxon>
        <taxon>Gunneridae</taxon>
        <taxon>Pentapetalae</taxon>
        <taxon>rosids</taxon>
        <taxon>malvids</taxon>
        <taxon>Brassicales</taxon>
        <taxon>Brassicaceae</taxon>
        <taxon>Brassiceae</taxon>
        <taxon>Brassica</taxon>
    </lineage>
</organism>